<dbReference type="SUPFAM" id="SSF51055">
    <property type="entry name" value="Carbohydrate binding domain"/>
    <property type="match status" value="1"/>
</dbReference>
<dbReference type="CDD" id="cd12215">
    <property type="entry name" value="ChiC_BD"/>
    <property type="match status" value="1"/>
</dbReference>
<dbReference type="PRINTS" id="PR00861">
    <property type="entry name" value="ALYTICPTASE"/>
</dbReference>
<dbReference type="GO" id="GO:0008233">
    <property type="term" value="F:peptidase activity"/>
    <property type="evidence" value="ECO:0007669"/>
    <property type="project" value="UniProtKB-KW"/>
</dbReference>
<reference evidence="10" key="1">
    <citation type="journal article" date="2019" name="Int. J. Syst. Evol. Microbiol.">
        <title>The Global Catalogue of Microorganisms (GCM) 10K type strain sequencing project: providing services to taxonomists for standard genome sequencing and annotation.</title>
        <authorList>
            <consortium name="The Broad Institute Genomics Platform"/>
            <consortium name="The Broad Institute Genome Sequencing Center for Infectious Disease"/>
            <person name="Wu L."/>
            <person name="Ma J."/>
        </authorList>
    </citation>
    <scope>NUCLEOTIDE SEQUENCE [LARGE SCALE GENOMIC DNA]</scope>
    <source>
        <strain evidence="10">JCM 31486</strain>
    </source>
</reference>
<dbReference type="Gene3D" id="3.30.300.50">
    <property type="match status" value="1"/>
</dbReference>
<evidence type="ECO:0000313" key="9">
    <source>
        <dbReference type="EMBL" id="MFD1044372.1"/>
    </source>
</evidence>
<dbReference type="InterPro" id="IPR036573">
    <property type="entry name" value="CBM_sf_5/12"/>
</dbReference>
<dbReference type="InterPro" id="IPR043504">
    <property type="entry name" value="Peptidase_S1_PA_chymotrypsin"/>
</dbReference>
<evidence type="ECO:0000256" key="4">
    <source>
        <dbReference type="ARBA" id="ARBA00022801"/>
    </source>
</evidence>
<evidence type="ECO:0000259" key="8">
    <source>
        <dbReference type="SMART" id="SM00495"/>
    </source>
</evidence>
<keyword evidence="5" id="KW-0720">Serine protease</keyword>
<evidence type="ECO:0000256" key="6">
    <source>
        <dbReference type="ARBA" id="ARBA00023145"/>
    </source>
</evidence>
<keyword evidence="10" id="KW-1185">Reference proteome</keyword>
<keyword evidence="6" id="KW-0865">Zymogen</keyword>
<feature type="domain" description="Chitin-binding type-3" evidence="8">
    <location>
        <begin position="296"/>
        <end position="341"/>
    </location>
</feature>
<comment type="similarity">
    <text evidence="1">Belongs to the peptidase S1 family.</text>
</comment>
<evidence type="ECO:0000256" key="7">
    <source>
        <dbReference type="ARBA" id="ARBA00023157"/>
    </source>
</evidence>
<dbReference type="CDD" id="cd21112">
    <property type="entry name" value="alphaLP-like"/>
    <property type="match status" value="1"/>
</dbReference>
<keyword evidence="3" id="KW-0732">Signal</keyword>
<accession>A0ABW3M198</accession>
<dbReference type="InterPro" id="IPR003610">
    <property type="entry name" value="CBM5/12"/>
</dbReference>
<keyword evidence="2 9" id="KW-0645">Protease</keyword>
<dbReference type="GO" id="GO:0006508">
    <property type="term" value="P:proteolysis"/>
    <property type="evidence" value="ECO:0007669"/>
    <property type="project" value="UniProtKB-KW"/>
</dbReference>
<keyword evidence="4" id="KW-0378">Hydrolase</keyword>
<dbReference type="InterPro" id="IPR004236">
    <property type="entry name" value="Pept_S1_alpha_lytic"/>
</dbReference>
<dbReference type="Proteomes" id="UP001597045">
    <property type="component" value="Unassembled WGS sequence"/>
</dbReference>
<dbReference type="InterPro" id="IPR035070">
    <property type="entry name" value="Streptogrisin_prodomain"/>
</dbReference>
<dbReference type="SMART" id="SM00495">
    <property type="entry name" value="ChtBD3"/>
    <property type="match status" value="1"/>
</dbReference>
<name>A0ABW3M198_9PSEU</name>
<evidence type="ECO:0000256" key="3">
    <source>
        <dbReference type="ARBA" id="ARBA00022729"/>
    </source>
</evidence>
<dbReference type="Pfam" id="PF02983">
    <property type="entry name" value="Pro_Al_protease"/>
    <property type="match status" value="1"/>
</dbReference>
<gene>
    <name evidence="9" type="ORF">ACFQ1S_01570</name>
</gene>
<proteinExistence type="inferred from homology"/>
<protein>
    <submittedName>
        <fullName evidence="9">Alpha-lytic protease prodomain-containing protein</fullName>
    </submittedName>
</protein>
<dbReference type="InterPro" id="IPR009003">
    <property type="entry name" value="Peptidase_S1_PA"/>
</dbReference>
<evidence type="ECO:0000256" key="5">
    <source>
        <dbReference type="ARBA" id="ARBA00022825"/>
    </source>
</evidence>
<dbReference type="EMBL" id="JBHTIS010000043">
    <property type="protein sequence ID" value="MFD1044372.1"/>
    <property type="molecule type" value="Genomic_DNA"/>
</dbReference>
<dbReference type="InterPro" id="IPR001316">
    <property type="entry name" value="Pept_S1A_streptogrisin"/>
</dbReference>
<dbReference type="SUPFAM" id="SSF50494">
    <property type="entry name" value="Trypsin-like serine proteases"/>
    <property type="match status" value="1"/>
</dbReference>
<organism evidence="9 10">
    <name type="scientific">Kibdelosporangium lantanae</name>
    <dbReference type="NCBI Taxonomy" id="1497396"/>
    <lineage>
        <taxon>Bacteria</taxon>
        <taxon>Bacillati</taxon>
        <taxon>Actinomycetota</taxon>
        <taxon>Actinomycetes</taxon>
        <taxon>Pseudonocardiales</taxon>
        <taxon>Pseudonocardiaceae</taxon>
        <taxon>Kibdelosporangium</taxon>
    </lineage>
</organism>
<sequence length="344" mass="35655">VAVTDPARAAEVRDAGAVPRTVGLGYKHLLDIKNKLDHAKPPHSVPGWSVDVKTNSVTVLTHPEARDVARTFVASAGVDPGSVRFVDTSITPRPLYDVRGGDEYSIDNRALCSVGFSVNGGFITAGHCGQRGSTTAASGVSQGTFQASVFPGQDYAYVQVNSQWTPRGVVNHYDGTTVNVAGSQEAAVGAAVCRSGRTSGWHCGTILGKNESVTYQEGTVNGMTRTNACAEPGDSGGSWLAGQQAQGVTSGGSGDCSQGGTIWFFPVNVILSSTGRTLVTNGGGGDPNPPVGCNGLATWNATTNYNPGDLVGYNGHKWTATYWSTGAAPDDPRSWAVWKDSGAC</sequence>
<comment type="caution">
    <text evidence="9">The sequence shown here is derived from an EMBL/GenBank/DDBJ whole genome shotgun (WGS) entry which is preliminary data.</text>
</comment>
<evidence type="ECO:0000256" key="2">
    <source>
        <dbReference type="ARBA" id="ARBA00022670"/>
    </source>
</evidence>
<keyword evidence="7" id="KW-1015">Disulfide bond</keyword>
<feature type="non-terminal residue" evidence="9">
    <location>
        <position position="1"/>
    </location>
</feature>
<dbReference type="Gene3D" id="2.10.10.20">
    <property type="entry name" value="Carbohydrate-binding module superfamily 5/12"/>
    <property type="match status" value="1"/>
</dbReference>
<evidence type="ECO:0000313" key="10">
    <source>
        <dbReference type="Proteomes" id="UP001597045"/>
    </source>
</evidence>
<evidence type="ECO:0000256" key="1">
    <source>
        <dbReference type="ARBA" id="ARBA00007664"/>
    </source>
</evidence>
<dbReference type="PIRSF" id="PIRSF001134">
    <property type="entry name" value="Streptogrisin"/>
    <property type="match status" value="1"/>
</dbReference>
<dbReference type="Gene3D" id="2.40.10.10">
    <property type="entry name" value="Trypsin-like serine proteases"/>
    <property type="match status" value="2"/>
</dbReference>